<comment type="subcellular location">
    <subcellularLocation>
        <location evidence="1 5">Periplasm</location>
    </subcellularLocation>
</comment>
<sequence length="454" mass="50287" precursor="true">MKYLWQRFLLICGVMSWLSVAHADLEIVITEGLDDARPVAVVPFAWQGSTAEPPQDIGNIIARDLERSGRFRPLSLMNLPERPTRAGDVNLSKWRTLGIEAVVVGRITETAPGQYQVGFELVDVFKGKGQGAGNLTLSGGELISGAGNVIEARQHLVQNAGLRMHAHRIADIVYEKLTGVRGAFATYIAYVNVDHSDSRYPFKLYMADSDDYNPRLMAQSREPIMSPAWSRDSKKLAYVSFEGGRSQIVVQELATGNRQTVASFAGINGAPSWSPDGTKMAMTLSYEGNAEVYIYDLATRTTKRITVSSAAETDPMFAPDGKHLYYTSDRGGRPQIYRTHLASGQVERVTFEGTYNSEPRFNGDPNKMVFVNQTDGQYRVSIMDLRTKTMQILTDTQLDQSPTLAPNGSMVIYATIYQGRQMLAAVSTDGRFKARLQARKGEVRAPAWSPFLDF</sequence>
<keyword evidence="5" id="KW-0131">Cell cycle</keyword>
<dbReference type="EMBL" id="SNYM01000008">
    <property type="protein sequence ID" value="TDQ48151.1"/>
    <property type="molecule type" value="Genomic_DNA"/>
</dbReference>
<keyword evidence="4 5" id="KW-0574">Periplasm</keyword>
<evidence type="ECO:0000256" key="1">
    <source>
        <dbReference type="ARBA" id="ARBA00004418"/>
    </source>
</evidence>
<reference evidence="7 8" key="1">
    <citation type="submission" date="2019-03" db="EMBL/GenBank/DDBJ databases">
        <title>Genomic Encyclopedia of Type Strains, Phase IV (KMG-IV): sequencing the most valuable type-strain genomes for metagenomic binning, comparative biology and taxonomic classification.</title>
        <authorList>
            <person name="Goeker M."/>
        </authorList>
    </citation>
    <scope>NUCLEOTIDE SEQUENCE [LARGE SCALE GENOMIC DNA]</scope>
    <source>
        <strain evidence="7 8">DSM 103792</strain>
    </source>
</reference>
<evidence type="ECO:0000256" key="2">
    <source>
        <dbReference type="ARBA" id="ARBA00009820"/>
    </source>
</evidence>
<accession>A0A4R6UMK1</accession>
<dbReference type="SUPFAM" id="SSF52964">
    <property type="entry name" value="TolB, N-terminal domain"/>
    <property type="match status" value="1"/>
</dbReference>
<feature type="signal peptide" evidence="5">
    <location>
        <begin position="1"/>
        <end position="23"/>
    </location>
</feature>
<comment type="caution">
    <text evidence="7">The sequence shown here is derived from an EMBL/GenBank/DDBJ whole genome shotgun (WGS) entry which is preliminary data.</text>
</comment>
<comment type="function">
    <text evidence="5">Part of the Tol-Pal system, which plays a role in outer membrane invagination during cell division and is important for maintaining outer membrane integrity.</text>
</comment>
<dbReference type="GO" id="GO:0017038">
    <property type="term" value="P:protein import"/>
    <property type="evidence" value="ECO:0007669"/>
    <property type="project" value="InterPro"/>
</dbReference>
<dbReference type="Gene3D" id="3.40.50.10070">
    <property type="entry name" value="TolB, N-terminal domain"/>
    <property type="match status" value="1"/>
</dbReference>
<dbReference type="OrthoDB" id="9802240at2"/>
<name>A0A4R6UMK1_9GAMM</name>
<dbReference type="Pfam" id="PF04052">
    <property type="entry name" value="TolB_N"/>
    <property type="match status" value="1"/>
</dbReference>
<feature type="domain" description="TolB N-terminal" evidence="6">
    <location>
        <begin position="25"/>
        <end position="128"/>
    </location>
</feature>
<dbReference type="RefSeq" id="WP_133590667.1">
    <property type="nucleotide sequence ID" value="NZ_CP037953.1"/>
</dbReference>
<dbReference type="InterPro" id="IPR011042">
    <property type="entry name" value="6-blade_b-propeller_TolB-like"/>
</dbReference>
<dbReference type="HAMAP" id="MF_00671">
    <property type="entry name" value="TolB"/>
    <property type="match status" value="1"/>
</dbReference>
<evidence type="ECO:0000259" key="6">
    <source>
        <dbReference type="Pfam" id="PF04052"/>
    </source>
</evidence>
<dbReference type="NCBIfam" id="TIGR02800">
    <property type="entry name" value="propeller_TolB"/>
    <property type="match status" value="1"/>
</dbReference>
<dbReference type="PANTHER" id="PTHR36842">
    <property type="entry name" value="PROTEIN TOLB HOMOLOG"/>
    <property type="match status" value="1"/>
</dbReference>
<evidence type="ECO:0000256" key="5">
    <source>
        <dbReference type="HAMAP-Rule" id="MF_00671"/>
    </source>
</evidence>
<dbReference type="InterPro" id="IPR007195">
    <property type="entry name" value="TolB_N"/>
</dbReference>
<dbReference type="GO" id="GO:0042597">
    <property type="term" value="C:periplasmic space"/>
    <property type="evidence" value="ECO:0007669"/>
    <property type="project" value="UniProtKB-SubCell"/>
</dbReference>
<feature type="chain" id="PRO_5021050448" description="Tol-Pal system protein TolB" evidence="5">
    <location>
        <begin position="24"/>
        <end position="454"/>
    </location>
</feature>
<keyword evidence="5" id="KW-0132">Cell division</keyword>
<comment type="subunit">
    <text evidence="5">The Tol-Pal system is composed of five core proteins: the inner membrane proteins TolA, TolQ and TolR, the periplasmic protein TolB and the outer membrane protein Pal. They form a network linking the inner and outer membranes and the peptidoglycan layer.</text>
</comment>
<dbReference type="Gene3D" id="2.120.10.30">
    <property type="entry name" value="TolB, C-terminal domain"/>
    <property type="match status" value="1"/>
</dbReference>
<comment type="similarity">
    <text evidence="2 5">Belongs to the TolB family.</text>
</comment>
<evidence type="ECO:0000313" key="8">
    <source>
        <dbReference type="Proteomes" id="UP000295375"/>
    </source>
</evidence>
<evidence type="ECO:0000256" key="4">
    <source>
        <dbReference type="ARBA" id="ARBA00022764"/>
    </source>
</evidence>
<dbReference type="Pfam" id="PF07676">
    <property type="entry name" value="PD40"/>
    <property type="match status" value="3"/>
</dbReference>
<evidence type="ECO:0000313" key="7">
    <source>
        <dbReference type="EMBL" id="TDQ48151.1"/>
    </source>
</evidence>
<dbReference type="Proteomes" id="UP000295375">
    <property type="component" value="Unassembled WGS sequence"/>
</dbReference>
<keyword evidence="3 5" id="KW-0732">Signal</keyword>
<dbReference type="InterPro" id="IPR014167">
    <property type="entry name" value="Tol-Pal_TolB"/>
</dbReference>
<dbReference type="SUPFAM" id="SSF69304">
    <property type="entry name" value="Tricorn protease N-terminal domain"/>
    <property type="match status" value="1"/>
</dbReference>
<dbReference type="AlphaFoldDB" id="A0A4R6UMK1"/>
<evidence type="ECO:0000256" key="3">
    <source>
        <dbReference type="ARBA" id="ARBA00022729"/>
    </source>
</evidence>
<dbReference type="GO" id="GO:0051301">
    <property type="term" value="P:cell division"/>
    <property type="evidence" value="ECO:0007669"/>
    <property type="project" value="UniProtKB-UniRule"/>
</dbReference>
<gene>
    <name evidence="5" type="primary">tolB</name>
    <name evidence="7" type="ORF">EV696_108131</name>
</gene>
<proteinExistence type="inferred from homology"/>
<keyword evidence="8" id="KW-1185">Reference proteome</keyword>
<dbReference type="InterPro" id="IPR011659">
    <property type="entry name" value="WD40"/>
</dbReference>
<dbReference type="PANTHER" id="PTHR36842:SF1">
    <property type="entry name" value="PROTEIN TOLB"/>
    <property type="match status" value="1"/>
</dbReference>
<organism evidence="7 8">
    <name type="scientific">Permianibacter aggregans</name>
    <dbReference type="NCBI Taxonomy" id="1510150"/>
    <lineage>
        <taxon>Bacteria</taxon>
        <taxon>Pseudomonadati</taxon>
        <taxon>Pseudomonadota</taxon>
        <taxon>Gammaproteobacteria</taxon>
        <taxon>Pseudomonadales</taxon>
        <taxon>Pseudomonadaceae</taxon>
        <taxon>Permianibacter</taxon>
    </lineage>
</organism>
<protein>
    <recommendedName>
        <fullName evidence="5">Tol-Pal system protein TolB</fullName>
    </recommendedName>
</protein>